<dbReference type="InterPro" id="IPR011058">
    <property type="entry name" value="Cyanovirin-N"/>
</dbReference>
<gene>
    <name evidence="2" type="ORF">HETSPECPRED_002582</name>
</gene>
<dbReference type="SUPFAM" id="SSF51322">
    <property type="entry name" value="Cyanovirin-N"/>
    <property type="match status" value="1"/>
</dbReference>
<dbReference type="AlphaFoldDB" id="A0A8H3F0B9"/>
<reference evidence="2" key="1">
    <citation type="submission" date="2021-03" db="EMBL/GenBank/DDBJ databases">
        <authorList>
            <person name="Tagirdzhanova G."/>
        </authorList>
    </citation>
    <scope>NUCLEOTIDE SEQUENCE</scope>
</reference>
<organism evidence="2 3">
    <name type="scientific">Heterodermia speciosa</name>
    <dbReference type="NCBI Taxonomy" id="116794"/>
    <lineage>
        <taxon>Eukaryota</taxon>
        <taxon>Fungi</taxon>
        <taxon>Dikarya</taxon>
        <taxon>Ascomycota</taxon>
        <taxon>Pezizomycotina</taxon>
        <taxon>Lecanoromycetes</taxon>
        <taxon>OSLEUM clade</taxon>
        <taxon>Lecanoromycetidae</taxon>
        <taxon>Caliciales</taxon>
        <taxon>Physciaceae</taxon>
        <taxon>Heterodermia</taxon>
    </lineage>
</organism>
<dbReference type="OrthoDB" id="5382128at2759"/>
<feature type="domain" description="Cyanovirin-N" evidence="1">
    <location>
        <begin position="473"/>
        <end position="540"/>
    </location>
</feature>
<dbReference type="Pfam" id="PF08881">
    <property type="entry name" value="CVNH"/>
    <property type="match status" value="1"/>
</dbReference>
<sequence>MDKRSPQDTLDTIWAGVNVENRKCCYCGTQIDLQSVLARTFCMRSQYVNQASSRDWAQKIDIPELCDQLVVFHRHLQCLFQSTKYVVISHVWHGDVAIAQSEHGISPTRLRDVARTVCNIPALVCRGLAAGLDQSLEVWHDYISVPQWQPDVKHKIIVAIPELFRRAMLTVVYASDLDATNIEMMRSGSSAYDRCRAISKICNIKWFSRVWTAMEYIQSRQFCFMSKEFICLKDKPDDGPEGEHIIAEFCRRWSVEVAGQGSAQAAEKLVDMSQNLVPWQLEPLDQIRSDNMNERDCLFATAHELFARRGITNRRDFFHVLLGTLRTSLTVEMLSDDTPKALMQVARSRLDQGDLSPLFMVPATFQGLPSAKLVRTYGYNDVDSFGLGAQEKFPSHGVVEYNVANNNPVIKAEYIEEIRRVPCEYLFKNIKKTFATLVRHTLKVVSDNMNEFIRTLGVRFLFLNEDPIVIARKCREDSSDPYTIDLKKYLGNDNGYFSPISSKFHLSARAIKVSGTTITAELRAINGQWRSDTIDVRRLIKVCPATEEHLDWVADAMGLSNHALGSEMTPLSPMEFFTSHGATIHSGPRGALLNLTCPSCRQDFLLRGVLYSEKEQGARLTMWRIPGLKYTFTHEGGAGIILNYGRIVGRFLWAPQTCDCPKLADVEVELNDIPIPRANTFNYGGAQ</sequence>
<dbReference type="EMBL" id="CAJPDS010000016">
    <property type="protein sequence ID" value="CAF9915784.1"/>
    <property type="molecule type" value="Genomic_DNA"/>
</dbReference>
<comment type="caution">
    <text evidence="2">The sequence shown here is derived from an EMBL/GenBank/DDBJ whole genome shotgun (WGS) entry which is preliminary data.</text>
</comment>
<evidence type="ECO:0000313" key="2">
    <source>
        <dbReference type="EMBL" id="CAF9915784.1"/>
    </source>
</evidence>
<protein>
    <recommendedName>
        <fullName evidence="1">Cyanovirin-N domain-containing protein</fullName>
    </recommendedName>
</protein>
<proteinExistence type="predicted"/>
<dbReference type="Proteomes" id="UP000664521">
    <property type="component" value="Unassembled WGS sequence"/>
</dbReference>
<dbReference type="InterPro" id="IPR036673">
    <property type="entry name" value="Cyanovirin-N_sf"/>
</dbReference>
<dbReference type="Gene3D" id="2.30.60.10">
    <property type="entry name" value="Cyanovirin-N"/>
    <property type="match status" value="1"/>
</dbReference>
<evidence type="ECO:0000259" key="1">
    <source>
        <dbReference type="Pfam" id="PF08881"/>
    </source>
</evidence>
<accession>A0A8H3F0B9</accession>
<name>A0A8H3F0B9_9LECA</name>
<keyword evidence="3" id="KW-1185">Reference proteome</keyword>
<evidence type="ECO:0000313" key="3">
    <source>
        <dbReference type="Proteomes" id="UP000664521"/>
    </source>
</evidence>